<dbReference type="EMBL" id="LVYD01000102">
    <property type="protein sequence ID" value="OQP58269.1"/>
    <property type="molecule type" value="Genomic_DNA"/>
</dbReference>
<dbReference type="PANTHER" id="PTHR37835">
    <property type="entry name" value="ALPHA-CLOSTRIPAIN"/>
    <property type="match status" value="1"/>
</dbReference>
<proteinExistence type="predicted"/>
<gene>
    <name evidence="1" type="ORF">A3860_08090</name>
</gene>
<organism evidence="1 2">
    <name type="scientific">Niastella vici</name>
    <dbReference type="NCBI Taxonomy" id="1703345"/>
    <lineage>
        <taxon>Bacteria</taxon>
        <taxon>Pseudomonadati</taxon>
        <taxon>Bacteroidota</taxon>
        <taxon>Chitinophagia</taxon>
        <taxon>Chitinophagales</taxon>
        <taxon>Chitinophagaceae</taxon>
        <taxon>Niastella</taxon>
    </lineage>
</organism>
<dbReference type="AlphaFoldDB" id="A0A1V9FIT3"/>
<dbReference type="PANTHER" id="PTHR37835:SF1">
    <property type="entry name" value="ALPHA-CLOSTRIPAIN"/>
    <property type="match status" value="1"/>
</dbReference>
<reference evidence="1 2" key="1">
    <citation type="submission" date="2016-03" db="EMBL/GenBank/DDBJ databases">
        <title>Niastella vici sp. nov., isolated from farmland soil.</title>
        <authorList>
            <person name="Chen L."/>
            <person name="Wang D."/>
            <person name="Yang S."/>
            <person name="Wang G."/>
        </authorList>
    </citation>
    <scope>NUCLEOTIDE SEQUENCE [LARGE SCALE GENOMIC DNA]</scope>
    <source>
        <strain evidence="1 2">DJ57</strain>
    </source>
</reference>
<keyword evidence="2" id="KW-1185">Reference proteome</keyword>
<protein>
    <submittedName>
        <fullName evidence="1">Uncharacterized protein</fullName>
    </submittedName>
</protein>
<accession>A0A1V9FIT3</accession>
<dbReference type="RefSeq" id="WP_081155421.1">
    <property type="nucleotide sequence ID" value="NZ_LVYD01000102.1"/>
</dbReference>
<evidence type="ECO:0000313" key="1">
    <source>
        <dbReference type="EMBL" id="OQP58269.1"/>
    </source>
</evidence>
<evidence type="ECO:0000313" key="2">
    <source>
        <dbReference type="Proteomes" id="UP000192796"/>
    </source>
</evidence>
<comment type="caution">
    <text evidence="1">The sequence shown here is derived from an EMBL/GenBank/DDBJ whole genome shotgun (WGS) entry which is preliminary data.</text>
</comment>
<dbReference type="Proteomes" id="UP000192796">
    <property type="component" value="Unassembled WGS sequence"/>
</dbReference>
<name>A0A1V9FIT3_9BACT</name>
<sequence length="495" mass="55749">MAQETVYDWKISIIAQYNKKWEPEYDELILAVKKQIRISGDKLKFIVFTYFTNDNPGSKGVCSVVEYYNGMPAITEPALQEPCDLYDPETLKGFFRDRVKPVKATWHTLILWGHGAGLGYFPDISNSIAQQNLFSEIFDPEPVTDPEKCRQAIGLQQAIEMIHYLQANLSLEADFSQALSKPVRFAEKVFAVKETAILKDLLKVISGKQLNEALSGLGEQKTEIVIASTCYCQVFEIGYYLKDSVSVLVAAETSIPISGFNYTSFFNKLRLLDKPTANDALAVKKYLRELAGNVVFNFHKKYTKPYLEKMLALDSTLVYEKEKIAISANDLYFYGTGGINDVIDELGTILLSIHTKRNPDFKSAVDNARMNCLDMVDSRKGIIDLLLVISFLKIEFNKLGDKRMDAVLVKLEQIRLNCNLAFLTSALLGKPDPACKPCTQNPQFLATFFPGTVNTDPQTALYALFFKEPAGSNTIKISEPWTRFVREFAKDRLGI</sequence>
<dbReference type="InterPro" id="IPR005077">
    <property type="entry name" value="Peptidase_C11"/>
</dbReference>
<dbReference type="OrthoDB" id="780569at2"/>
<dbReference type="Pfam" id="PF03415">
    <property type="entry name" value="Peptidase_C11"/>
    <property type="match status" value="1"/>
</dbReference>
<dbReference type="STRING" id="1703345.A3860_08090"/>